<accession>A0ABP9ZXK0</accession>
<proteinExistence type="predicted"/>
<feature type="compositionally biased region" description="Acidic residues" evidence="1">
    <location>
        <begin position="363"/>
        <end position="390"/>
    </location>
</feature>
<feature type="region of interest" description="Disordered" evidence="1">
    <location>
        <begin position="234"/>
        <end position="631"/>
    </location>
</feature>
<keyword evidence="2" id="KW-0732">Signal</keyword>
<dbReference type="PANTHER" id="PTHR10199">
    <property type="entry name" value="THROMBOSPONDIN"/>
    <property type="match status" value="1"/>
</dbReference>
<dbReference type="SUPFAM" id="SSF82171">
    <property type="entry name" value="DPP6 N-terminal domain-like"/>
    <property type="match status" value="1"/>
</dbReference>
<feature type="compositionally biased region" description="Acidic residues" evidence="1">
    <location>
        <begin position="573"/>
        <end position="600"/>
    </location>
</feature>
<dbReference type="SUPFAM" id="SSF103647">
    <property type="entry name" value="TSP type-3 repeat"/>
    <property type="match status" value="3"/>
</dbReference>
<feature type="chain" id="PRO_5046147569" description="IPT/TIG domain-containing protein" evidence="2">
    <location>
        <begin position="24"/>
        <end position="1432"/>
    </location>
</feature>
<dbReference type="RefSeq" id="WP_353293814.1">
    <property type="nucleotide sequence ID" value="NZ_BAABWH010000002.1"/>
</dbReference>
<evidence type="ECO:0000256" key="1">
    <source>
        <dbReference type="SAM" id="MobiDB-lite"/>
    </source>
</evidence>
<feature type="compositionally biased region" description="Acidic residues" evidence="1">
    <location>
        <begin position="503"/>
        <end position="530"/>
    </location>
</feature>
<feature type="compositionally biased region" description="Acidic residues" evidence="1">
    <location>
        <begin position="433"/>
        <end position="460"/>
    </location>
</feature>
<evidence type="ECO:0000259" key="3">
    <source>
        <dbReference type="Pfam" id="PF01833"/>
    </source>
</evidence>
<dbReference type="Pfam" id="PF01833">
    <property type="entry name" value="TIG"/>
    <property type="match status" value="1"/>
</dbReference>
<gene>
    <name evidence="4" type="ORF">NBRC116585_09930</name>
</gene>
<sequence length="1432" mass="153703">MSFTASVCPSLSLRFVVSLITVAALTACGGGSGGGSDDGGSPVEQSTGRYLPTDNAITWEYDNGVESSFDGTIVTDDIPFSVLTHSPGGGKEYFHSQDDQIVLRGFYAPSLNVEGTTYSADVVLSRNILIWADSYPVGQSTTVTGGGEVTISPTYGERSISFSATRNIVGTETVTVPAGTFTAIHATIEMEVSTVVEGTTILLPYTAEYWFTQDLGIIKRKENGITMRLVSTSGISIPDEDTPQAPGIPDTDLPADDNPDSDGDGYPDASDAFPNNSSEWEDLDDDGIGNNADTDDDGDSIADADDAFPLDPSEWLDTDNDGIGNNADNDDDGDTVNDIYDAFPLDPAETLDTDNDGVGNNTDTDDDGDSVADTDDAFPLDPAEWLDTDNDGFGNNADSDDDGDSFNDNEDAFPLDSTEWLDTDNDGIGNNTDTDDDNDTVSDIDDAFPLDPEESVDTDNDGTGNNADSDDDGDTFNDNEDDFPLDPNEWTDTDNDGIGNNADTDDDADTIADADDAFPLDPTEWLDTDNDGIGNNADTDDDGDSFVDTDDAFPLDSSEWLDTDNDGIGNNADTDDDGDTVADTDDAFPLDPAEWLDTDNDGVGNNADPNDDNDEFADADDPMPLDSKAPGTVFTVSPGVVTQNQSGKLIVSGKNFSIEDVFYINGTPVSNRLMGTTGTELYYSAPVAGDITVEIHYPEHGYTSSTTLTVVEPVYYPYSVIYSGGSNQKAYFDASVHSLFTFNSAMSAVQRFQYTDDQGWQETRIEQGNLKSMGISPDMKKMIALKEDRLLPISPETLSVVSNERVLDPGFRAIMSEVEFDYLNRAVITSDFQGSGHTNVLSYDLEERSESYGEQSNLISLYNSSISRSGDGSHIVLGERGLSPVQPLVSYRPGDFVLSEMSPRESYATGDQNRDGDVILINNKTLYNRVFSQIGTLTDTSSNAAAVASDGSFVITATSNSELHWYDTSELTGQTLTPDSVASLEENVGTITELLISDDGLTLFVFGTRKTLVIPVWQVKQDNIGHPSTCPLSGCDGIAIATGAETTVPAPVIPELDSQWSPADHVSPTYAGVGNPIEVIITGAGFAADSVVMFGSTPAAQSRFISNKEMRAHLPELEAGTYTVTVDGHQLNAPEFTVVEQAEITGWYWLIGDTTRELIYDALNHALYALNTTAKTVYRIDLHTNQYISQSVEAAFDLTWCAADDHLYLATGTGVAKYKASDLTFVKNVVVAEVTALECVSEGNLVITGEDQWESFMLFDTEREEITYTSTYLYSPMVDGVSSRGDVVLIGESGITSPDRARFAPHLESSNNTAGTGSYTMSHWSDDGSLGVINNLEVHNGSMARLGTLTDIVSETIGAVAVAADASAIFVFTSNEKLHRIPFDPDTPEDLQIASTENHRLGLGSIKRMDVSLDGKFVFVSGNNGVGVLRVQ</sequence>
<comment type="caution">
    <text evidence="4">The sequence shown here is derived from an EMBL/GenBank/DDBJ whole genome shotgun (WGS) entry which is preliminary data.</text>
</comment>
<dbReference type="InterPro" id="IPR002909">
    <property type="entry name" value="IPT_dom"/>
</dbReference>
<dbReference type="Gene3D" id="2.60.40.10">
    <property type="entry name" value="Immunoglobulins"/>
    <property type="match status" value="1"/>
</dbReference>
<dbReference type="SUPFAM" id="SSF81296">
    <property type="entry name" value="E set domains"/>
    <property type="match status" value="1"/>
</dbReference>
<reference evidence="4 5" key="1">
    <citation type="submission" date="2024-04" db="EMBL/GenBank/DDBJ databases">
        <title>Draft genome sequence of Thalassolituus maritimus NBRC 116585.</title>
        <authorList>
            <person name="Miyakawa T."/>
            <person name="Kusuya Y."/>
            <person name="Miura T."/>
        </authorList>
    </citation>
    <scope>NUCLEOTIDE SEQUENCE [LARGE SCALE GENOMIC DNA]</scope>
    <source>
        <strain evidence="4 5">5NW40-0001</strain>
    </source>
</reference>
<dbReference type="InterPro" id="IPR013783">
    <property type="entry name" value="Ig-like_fold"/>
</dbReference>
<name>A0ABP9ZXK0_9GAMM</name>
<evidence type="ECO:0000256" key="2">
    <source>
        <dbReference type="SAM" id="SignalP"/>
    </source>
</evidence>
<evidence type="ECO:0000313" key="5">
    <source>
        <dbReference type="Proteomes" id="UP001481413"/>
    </source>
</evidence>
<dbReference type="InterPro" id="IPR028974">
    <property type="entry name" value="TSP_type-3_rpt"/>
</dbReference>
<organism evidence="4 5">
    <name type="scientific">Thalassolituus maritimus</name>
    <dbReference type="NCBI Taxonomy" id="484498"/>
    <lineage>
        <taxon>Bacteria</taxon>
        <taxon>Pseudomonadati</taxon>
        <taxon>Pseudomonadota</taxon>
        <taxon>Gammaproteobacteria</taxon>
        <taxon>Oceanospirillales</taxon>
        <taxon>Oceanospirillaceae</taxon>
        <taxon>Thalassolituus</taxon>
    </lineage>
</organism>
<keyword evidence="5" id="KW-1185">Reference proteome</keyword>
<feature type="compositionally biased region" description="Acidic residues" evidence="1">
    <location>
        <begin position="468"/>
        <end position="495"/>
    </location>
</feature>
<dbReference type="InterPro" id="IPR014756">
    <property type="entry name" value="Ig_E-set"/>
</dbReference>
<feature type="signal peptide" evidence="2">
    <location>
        <begin position="1"/>
        <end position="23"/>
    </location>
</feature>
<dbReference type="EMBL" id="BAABWH010000002">
    <property type="protein sequence ID" value="GAA6144876.1"/>
    <property type="molecule type" value="Genomic_DNA"/>
</dbReference>
<feature type="compositionally biased region" description="Acidic residues" evidence="1">
    <location>
        <begin position="253"/>
        <end position="265"/>
    </location>
</feature>
<feature type="compositionally biased region" description="Acidic residues" evidence="1">
    <location>
        <begin position="609"/>
        <end position="623"/>
    </location>
</feature>
<feature type="compositionally biased region" description="Acidic residues" evidence="1">
    <location>
        <begin position="538"/>
        <end position="565"/>
    </location>
</feature>
<evidence type="ECO:0000313" key="4">
    <source>
        <dbReference type="EMBL" id="GAA6144876.1"/>
    </source>
</evidence>
<dbReference type="Proteomes" id="UP001481413">
    <property type="component" value="Unassembled WGS sequence"/>
</dbReference>
<feature type="compositionally biased region" description="Acidic residues" evidence="1">
    <location>
        <begin position="279"/>
        <end position="320"/>
    </location>
</feature>
<dbReference type="Gene3D" id="2.40.360.20">
    <property type="match status" value="1"/>
</dbReference>
<protein>
    <recommendedName>
        <fullName evidence="3">IPT/TIG domain-containing protein</fullName>
    </recommendedName>
</protein>
<feature type="domain" description="IPT/TIG" evidence="3">
    <location>
        <begin position="1067"/>
        <end position="1129"/>
    </location>
</feature>
<dbReference type="Gene3D" id="4.10.1080.10">
    <property type="entry name" value="TSP type-3 repeat"/>
    <property type="match status" value="3"/>
</dbReference>
<feature type="compositionally biased region" description="Acidic residues" evidence="1">
    <location>
        <begin position="398"/>
        <end position="425"/>
    </location>
</feature>